<dbReference type="Proteomes" id="UP001601442">
    <property type="component" value="Unassembled WGS sequence"/>
</dbReference>
<evidence type="ECO:0000313" key="2">
    <source>
        <dbReference type="Proteomes" id="UP001601442"/>
    </source>
</evidence>
<comment type="caution">
    <text evidence="1">The sequence shown here is derived from an EMBL/GenBank/DDBJ whole genome shotgun (WGS) entry which is preliminary data.</text>
</comment>
<keyword evidence="2" id="KW-1185">Reference proteome</keyword>
<name>A0ABW6PDR3_9NOCA</name>
<dbReference type="EMBL" id="JBIAMT010000008">
    <property type="protein sequence ID" value="MFF0501310.1"/>
    <property type="molecule type" value="Genomic_DNA"/>
</dbReference>
<sequence>MTVTVERLTSEELRRRREDLLAGVGLTYREISDLASRYMLTPEELAAWDEIRSVEFLLDDA</sequence>
<proteinExistence type="predicted"/>
<dbReference type="RefSeq" id="WP_387401233.1">
    <property type="nucleotide sequence ID" value="NZ_JBIAMT010000008.1"/>
</dbReference>
<evidence type="ECO:0000313" key="1">
    <source>
        <dbReference type="EMBL" id="MFF0501310.1"/>
    </source>
</evidence>
<protein>
    <submittedName>
        <fullName evidence="1">Uncharacterized protein</fullName>
    </submittedName>
</protein>
<reference evidence="1 2" key="1">
    <citation type="submission" date="2024-10" db="EMBL/GenBank/DDBJ databases">
        <title>The Natural Products Discovery Center: Release of the First 8490 Sequenced Strains for Exploring Actinobacteria Biosynthetic Diversity.</title>
        <authorList>
            <person name="Kalkreuter E."/>
            <person name="Kautsar S.A."/>
            <person name="Yang D."/>
            <person name="Bader C.D."/>
            <person name="Teijaro C.N."/>
            <person name="Fluegel L."/>
            <person name="Davis C.M."/>
            <person name="Simpson J.R."/>
            <person name="Lauterbach L."/>
            <person name="Steele A.D."/>
            <person name="Gui C."/>
            <person name="Meng S."/>
            <person name="Li G."/>
            <person name="Viehrig K."/>
            <person name="Ye F."/>
            <person name="Su P."/>
            <person name="Kiefer A.F."/>
            <person name="Nichols A."/>
            <person name="Cepeda A.J."/>
            <person name="Yan W."/>
            <person name="Fan B."/>
            <person name="Jiang Y."/>
            <person name="Adhikari A."/>
            <person name="Zheng C.-J."/>
            <person name="Schuster L."/>
            <person name="Cowan T.M."/>
            <person name="Smanski M.J."/>
            <person name="Chevrette M.G."/>
            <person name="De Carvalho L.P.S."/>
            <person name="Shen B."/>
        </authorList>
    </citation>
    <scope>NUCLEOTIDE SEQUENCE [LARGE SCALE GENOMIC DNA]</scope>
    <source>
        <strain evidence="1 2">NPDC004119</strain>
    </source>
</reference>
<accession>A0ABW6PDR3</accession>
<gene>
    <name evidence="1" type="ORF">ACFYU5_33285</name>
</gene>
<organism evidence="1 2">
    <name type="scientific">Nocardia aobensis</name>
    <dbReference type="NCBI Taxonomy" id="257277"/>
    <lineage>
        <taxon>Bacteria</taxon>
        <taxon>Bacillati</taxon>
        <taxon>Actinomycetota</taxon>
        <taxon>Actinomycetes</taxon>
        <taxon>Mycobacteriales</taxon>
        <taxon>Nocardiaceae</taxon>
        <taxon>Nocardia</taxon>
    </lineage>
</organism>